<evidence type="ECO:0000313" key="12">
    <source>
        <dbReference type="Proteomes" id="UP000315636"/>
    </source>
</evidence>
<evidence type="ECO:0000256" key="4">
    <source>
        <dbReference type="ARBA" id="ARBA00022989"/>
    </source>
</evidence>
<evidence type="ECO:0000256" key="10">
    <source>
        <dbReference type="HAMAP-Rule" id="MF_00454"/>
    </source>
</evidence>
<comment type="similarity">
    <text evidence="7 10">Belongs to the fluoride channel Fluc/FEX (TC 1.A.43) family.</text>
</comment>
<feature type="transmembrane region" description="Helical" evidence="10">
    <location>
        <begin position="29"/>
        <end position="50"/>
    </location>
</feature>
<feature type="binding site" evidence="10">
    <location>
        <position position="69"/>
    </location>
    <ligand>
        <name>Na(+)</name>
        <dbReference type="ChEBI" id="CHEBI:29101"/>
        <note>structural</note>
    </ligand>
</feature>
<reference evidence="11 12" key="1">
    <citation type="submission" date="2017-05" db="EMBL/GenBank/DDBJ databases">
        <authorList>
            <person name="Varghese N."/>
            <person name="Submissions S."/>
        </authorList>
    </citation>
    <scope>NUCLEOTIDE SEQUENCE [LARGE SCALE GENOMIC DNA]</scope>
    <source>
        <strain evidence="11 12">DSM 45474</strain>
    </source>
</reference>
<dbReference type="NCBIfam" id="TIGR00494">
    <property type="entry name" value="crcB"/>
    <property type="match status" value="1"/>
</dbReference>
<evidence type="ECO:0000256" key="8">
    <source>
        <dbReference type="ARBA" id="ARBA00035585"/>
    </source>
</evidence>
<comment type="subcellular location">
    <subcellularLocation>
        <location evidence="1 10">Cell membrane</location>
        <topology evidence="1 10">Multi-pass membrane protein</topology>
    </subcellularLocation>
</comment>
<dbReference type="InterPro" id="IPR003691">
    <property type="entry name" value="FluC"/>
</dbReference>
<keyword evidence="10" id="KW-0406">Ion transport</keyword>
<dbReference type="GO" id="GO:0005886">
    <property type="term" value="C:plasma membrane"/>
    <property type="evidence" value="ECO:0007669"/>
    <property type="project" value="UniProtKB-SubCell"/>
</dbReference>
<dbReference type="RefSeq" id="WP_142504050.1">
    <property type="nucleotide sequence ID" value="NZ_FXTI01000001.1"/>
</dbReference>
<organism evidence="11 12">
    <name type="scientific">Melghirimyces algeriensis</name>
    <dbReference type="NCBI Taxonomy" id="910412"/>
    <lineage>
        <taxon>Bacteria</taxon>
        <taxon>Bacillati</taxon>
        <taxon>Bacillota</taxon>
        <taxon>Bacilli</taxon>
        <taxon>Bacillales</taxon>
        <taxon>Thermoactinomycetaceae</taxon>
        <taxon>Melghirimyces</taxon>
    </lineage>
</organism>
<keyword evidence="12" id="KW-1185">Reference proteome</keyword>
<dbReference type="GO" id="GO:0046872">
    <property type="term" value="F:metal ion binding"/>
    <property type="evidence" value="ECO:0007669"/>
    <property type="project" value="UniProtKB-KW"/>
</dbReference>
<evidence type="ECO:0000256" key="6">
    <source>
        <dbReference type="ARBA" id="ARBA00023303"/>
    </source>
</evidence>
<comment type="function">
    <text evidence="9 10">Fluoride-specific ion channel. Important for reducing fluoride concentration in the cell, thus reducing its toxicity.</text>
</comment>
<dbReference type="PANTHER" id="PTHR28259">
    <property type="entry name" value="FLUORIDE EXPORT PROTEIN 1-RELATED"/>
    <property type="match status" value="1"/>
</dbReference>
<evidence type="ECO:0000256" key="2">
    <source>
        <dbReference type="ARBA" id="ARBA00022475"/>
    </source>
</evidence>
<dbReference type="HAMAP" id="MF_00454">
    <property type="entry name" value="FluC"/>
    <property type="match status" value="1"/>
</dbReference>
<gene>
    <name evidence="10" type="primary">fluC</name>
    <name evidence="10" type="synonym">crcB</name>
    <name evidence="11" type="ORF">SAMN06264849_101365</name>
</gene>
<evidence type="ECO:0000256" key="9">
    <source>
        <dbReference type="ARBA" id="ARBA00049940"/>
    </source>
</evidence>
<dbReference type="PANTHER" id="PTHR28259:SF1">
    <property type="entry name" value="FLUORIDE EXPORT PROTEIN 1-RELATED"/>
    <property type="match status" value="1"/>
</dbReference>
<evidence type="ECO:0000256" key="5">
    <source>
        <dbReference type="ARBA" id="ARBA00023136"/>
    </source>
</evidence>
<feature type="transmembrane region" description="Helical" evidence="10">
    <location>
        <begin position="91"/>
        <end position="110"/>
    </location>
</feature>
<keyword evidence="6 10" id="KW-0407">Ion channel</keyword>
<dbReference type="GO" id="GO:0062054">
    <property type="term" value="F:fluoride channel activity"/>
    <property type="evidence" value="ECO:0007669"/>
    <property type="project" value="UniProtKB-UniRule"/>
</dbReference>
<keyword evidence="10" id="KW-0813">Transport</keyword>
<feature type="transmembrane region" description="Helical" evidence="10">
    <location>
        <begin position="62"/>
        <end position="85"/>
    </location>
</feature>
<comment type="catalytic activity">
    <reaction evidence="8">
        <text>fluoride(in) = fluoride(out)</text>
        <dbReference type="Rhea" id="RHEA:76159"/>
        <dbReference type="ChEBI" id="CHEBI:17051"/>
    </reaction>
    <physiologicalReaction direction="left-to-right" evidence="8">
        <dbReference type="Rhea" id="RHEA:76160"/>
    </physiologicalReaction>
</comment>
<sequence length="124" mass="13487">MRYFSVGIGGIIGSLFRYGLGVALFSEEAIFPTATLCANWIGCMVLGWLNTHTPRSSLIQDGIGTGLIGSFTTFSTFSVETLALFQHGHWISAWTYILTSLVGGLLLVHVGSRLARLQKEETEC</sequence>
<accession>A0A521AV44</accession>
<evidence type="ECO:0000256" key="7">
    <source>
        <dbReference type="ARBA" id="ARBA00035120"/>
    </source>
</evidence>
<keyword evidence="10" id="KW-0915">Sodium</keyword>
<name>A0A521AV44_9BACL</name>
<keyword evidence="3 10" id="KW-0812">Transmembrane</keyword>
<feature type="binding site" evidence="10">
    <location>
        <position position="72"/>
    </location>
    <ligand>
        <name>Na(+)</name>
        <dbReference type="ChEBI" id="CHEBI:29101"/>
        <note>structural</note>
    </ligand>
</feature>
<dbReference type="OrthoDB" id="9799631at2"/>
<proteinExistence type="inferred from homology"/>
<dbReference type="AlphaFoldDB" id="A0A521AV44"/>
<keyword evidence="4 10" id="KW-1133">Transmembrane helix</keyword>
<keyword evidence="5 10" id="KW-0472">Membrane</keyword>
<dbReference type="Proteomes" id="UP000315636">
    <property type="component" value="Unassembled WGS sequence"/>
</dbReference>
<dbReference type="GO" id="GO:0140114">
    <property type="term" value="P:cellular detoxification of fluoride"/>
    <property type="evidence" value="ECO:0007669"/>
    <property type="project" value="UniProtKB-UniRule"/>
</dbReference>
<dbReference type="Pfam" id="PF02537">
    <property type="entry name" value="CRCB"/>
    <property type="match status" value="1"/>
</dbReference>
<dbReference type="EMBL" id="FXTI01000001">
    <property type="protein sequence ID" value="SMO38718.1"/>
    <property type="molecule type" value="Genomic_DNA"/>
</dbReference>
<evidence type="ECO:0000256" key="3">
    <source>
        <dbReference type="ARBA" id="ARBA00022692"/>
    </source>
</evidence>
<comment type="activity regulation">
    <text evidence="10">Na(+) is not transported, but it plays an essential structural role and its presence is essential for fluoride channel function.</text>
</comment>
<evidence type="ECO:0000313" key="11">
    <source>
        <dbReference type="EMBL" id="SMO38718.1"/>
    </source>
</evidence>
<keyword evidence="10" id="KW-0479">Metal-binding</keyword>
<keyword evidence="2 10" id="KW-1003">Cell membrane</keyword>
<evidence type="ECO:0000256" key="1">
    <source>
        <dbReference type="ARBA" id="ARBA00004651"/>
    </source>
</evidence>
<protein>
    <recommendedName>
        <fullName evidence="10">Fluoride-specific ion channel FluC</fullName>
    </recommendedName>
</protein>